<reference evidence="7 8" key="1">
    <citation type="journal article" date="2019" name="Int. J. Syst. Evol. Microbiol.">
        <title>The Global Catalogue of Microorganisms (GCM) 10K type strain sequencing project: providing services to taxonomists for standard genome sequencing and annotation.</title>
        <authorList>
            <consortium name="The Broad Institute Genomics Platform"/>
            <consortium name="The Broad Institute Genome Sequencing Center for Infectious Disease"/>
            <person name="Wu L."/>
            <person name="Ma J."/>
        </authorList>
    </citation>
    <scope>NUCLEOTIDE SEQUENCE [LARGE SCALE GENOMIC DNA]</scope>
    <source>
        <strain evidence="7 8">JCM 15421</strain>
    </source>
</reference>
<dbReference type="PROSITE" id="PS00783">
    <property type="entry name" value="RIBOSOMAL_L13"/>
    <property type="match status" value="1"/>
</dbReference>
<evidence type="ECO:0000256" key="3">
    <source>
        <dbReference type="ARBA" id="ARBA00023274"/>
    </source>
</evidence>
<gene>
    <name evidence="4 6" type="primary">rplM</name>
    <name evidence="7" type="ORF">GCM10009105_22160</name>
</gene>
<keyword evidence="8" id="KW-1185">Reference proteome</keyword>
<dbReference type="HAMAP" id="MF_01366">
    <property type="entry name" value="Ribosomal_uL13"/>
    <property type="match status" value="1"/>
</dbReference>
<dbReference type="EMBL" id="BAAAEU010000010">
    <property type="protein sequence ID" value="GAA0716088.1"/>
    <property type="molecule type" value="Genomic_DNA"/>
</dbReference>
<comment type="similarity">
    <text evidence="1 4 5">Belongs to the universal ribosomal protein uL13 family.</text>
</comment>
<dbReference type="NCBIfam" id="TIGR01066">
    <property type="entry name" value="rplM_bact"/>
    <property type="match status" value="1"/>
</dbReference>
<dbReference type="SUPFAM" id="SSF52161">
    <property type="entry name" value="Ribosomal protein L13"/>
    <property type="match status" value="1"/>
</dbReference>
<comment type="subunit">
    <text evidence="4">Part of the 50S ribosomal subunit.</text>
</comment>
<dbReference type="Gene3D" id="3.90.1180.10">
    <property type="entry name" value="Ribosomal protein L13"/>
    <property type="match status" value="1"/>
</dbReference>
<dbReference type="Proteomes" id="UP001501523">
    <property type="component" value="Unassembled WGS sequence"/>
</dbReference>
<dbReference type="CDD" id="cd00392">
    <property type="entry name" value="Ribosomal_L13"/>
    <property type="match status" value="1"/>
</dbReference>
<dbReference type="InterPro" id="IPR036899">
    <property type="entry name" value="Ribosomal_uL13_sf"/>
</dbReference>
<organism evidence="7 8">
    <name type="scientific">Dokdonella soli</name>
    <dbReference type="NCBI Taxonomy" id="529810"/>
    <lineage>
        <taxon>Bacteria</taxon>
        <taxon>Pseudomonadati</taxon>
        <taxon>Pseudomonadota</taxon>
        <taxon>Gammaproteobacteria</taxon>
        <taxon>Lysobacterales</taxon>
        <taxon>Rhodanobacteraceae</taxon>
        <taxon>Dokdonella</taxon>
    </lineage>
</organism>
<comment type="caution">
    <text evidence="7">The sequence shown here is derived from an EMBL/GenBank/DDBJ whole genome shotgun (WGS) entry which is preliminary data.</text>
</comment>
<keyword evidence="2 4" id="KW-0689">Ribosomal protein</keyword>
<comment type="function">
    <text evidence="4 6">This protein is one of the early assembly proteins of the 50S ribosomal subunit, although it is not seen to bind rRNA by itself. It is important during the early stages of 50S assembly.</text>
</comment>
<dbReference type="PANTHER" id="PTHR11545:SF2">
    <property type="entry name" value="LARGE RIBOSOMAL SUBUNIT PROTEIN UL13M"/>
    <property type="match status" value="1"/>
</dbReference>
<name>A0ABN1IKB1_9GAMM</name>
<evidence type="ECO:0000256" key="1">
    <source>
        <dbReference type="ARBA" id="ARBA00006227"/>
    </source>
</evidence>
<dbReference type="PANTHER" id="PTHR11545">
    <property type="entry name" value="RIBOSOMAL PROTEIN L13"/>
    <property type="match status" value="1"/>
</dbReference>
<dbReference type="InterPro" id="IPR005822">
    <property type="entry name" value="Ribosomal_uL13"/>
</dbReference>
<protein>
    <recommendedName>
        <fullName evidence="4">Large ribosomal subunit protein uL13</fullName>
    </recommendedName>
</protein>
<dbReference type="Pfam" id="PF00572">
    <property type="entry name" value="Ribosomal_L13"/>
    <property type="match status" value="1"/>
</dbReference>
<dbReference type="InterPro" id="IPR023563">
    <property type="entry name" value="Ribosomal_uL13_CS"/>
</dbReference>
<sequence>MGFMLSLPITLTGGASCPAVASRGLFRYPPAPSFMTSPFPGPSQSLSDMKTISAKAEGVKRDWYVVDATDKTLGRLCTELAHRLRGKHKPIYTPHVDTGDYLVVINAEKIAVTGNKLEDKNYHRFTGYVGNLKTTSLKDMLAKHPERVIEIGVKGMLPKNPLGRAMYRKLKVYAGANHPHTAQQPQVLDIKA</sequence>
<evidence type="ECO:0000313" key="7">
    <source>
        <dbReference type="EMBL" id="GAA0716088.1"/>
    </source>
</evidence>
<evidence type="ECO:0000256" key="4">
    <source>
        <dbReference type="HAMAP-Rule" id="MF_01366"/>
    </source>
</evidence>
<proteinExistence type="inferred from homology"/>
<accession>A0ABN1IKB1</accession>
<dbReference type="InterPro" id="IPR005823">
    <property type="entry name" value="Ribosomal_uL13_bac-type"/>
</dbReference>
<keyword evidence="3 4" id="KW-0687">Ribonucleoprotein</keyword>
<evidence type="ECO:0000256" key="2">
    <source>
        <dbReference type="ARBA" id="ARBA00022980"/>
    </source>
</evidence>
<evidence type="ECO:0000313" key="8">
    <source>
        <dbReference type="Proteomes" id="UP001501523"/>
    </source>
</evidence>
<evidence type="ECO:0000256" key="5">
    <source>
        <dbReference type="RuleBase" id="RU003877"/>
    </source>
</evidence>
<evidence type="ECO:0000256" key="6">
    <source>
        <dbReference type="RuleBase" id="RU003878"/>
    </source>
</evidence>